<name>A0A840SJH7_9SPIR</name>
<keyword evidence="5 6" id="KW-0378">Hydrolase</keyword>
<dbReference type="InterPro" id="IPR036005">
    <property type="entry name" value="Creatinase/aminopeptidase-like"/>
</dbReference>
<sequence>MIRLKNEDQINKIRKSCHELADLFNEIIPKVKPGVSTWEIDHWCQEYCRKHGGKPAWMKEGFPGMACISINNQVIHGVPSKKRFVEDGDIVSLDIGIDLDGYISDSTHTVMVGNVKPEVKKLVRVTRESLLAGIAACHPGNRISDISNAVYDICANQNKYGVVYDYCGHGVGLDVHEDPSIPNCPSRGPNPRIQAGMVLAIEPMINLGTDDVELEEGSDWTVVTCDGSISCHEEHTVAVFQDHTEILTDLNYNGCAVTGF</sequence>
<comment type="similarity">
    <text evidence="6">Belongs to the peptidase M24A family. Methionine aminopeptidase type 1 subfamily.</text>
</comment>
<dbReference type="PRINTS" id="PR00599">
    <property type="entry name" value="MAPEPTIDASE"/>
</dbReference>
<evidence type="ECO:0000256" key="2">
    <source>
        <dbReference type="ARBA" id="ARBA00022438"/>
    </source>
</evidence>
<evidence type="ECO:0000256" key="6">
    <source>
        <dbReference type="HAMAP-Rule" id="MF_01974"/>
    </source>
</evidence>
<feature type="binding site" evidence="6">
    <location>
        <position position="105"/>
    </location>
    <ligand>
        <name>a divalent metal cation</name>
        <dbReference type="ChEBI" id="CHEBI:60240"/>
        <label>2</label>
        <note>catalytic</note>
    </ligand>
</feature>
<dbReference type="GO" id="GO:0005829">
    <property type="term" value="C:cytosol"/>
    <property type="evidence" value="ECO:0007669"/>
    <property type="project" value="TreeGrafter"/>
</dbReference>
<dbReference type="InterPro" id="IPR001714">
    <property type="entry name" value="Pept_M24_MAP"/>
</dbReference>
<dbReference type="GO" id="GO:0046872">
    <property type="term" value="F:metal ion binding"/>
    <property type="evidence" value="ECO:0007669"/>
    <property type="project" value="UniProtKB-UniRule"/>
</dbReference>
<gene>
    <name evidence="6" type="primary">map</name>
    <name evidence="9" type="ORF">HNP77_001913</name>
</gene>
<dbReference type="InterPro" id="IPR000994">
    <property type="entry name" value="Pept_M24"/>
</dbReference>
<evidence type="ECO:0000313" key="9">
    <source>
        <dbReference type="EMBL" id="MBB5219531.1"/>
    </source>
</evidence>
<feature type="binding site" evidence="6">
    <location>
        <position position="169"/>
    </location>
    <ligand>
        <name>a divalent metal cation</name>
        <dbReference type="ChEBI" id="CHEBI:60240"/>
        <label>2</label>
        <note>catalytic</note>
    </ligand>
</feature>
<dbReference type="RefSeq" id="WP_184652958.1">
    <property type="nucleotide sequence ID" value="NZ_JACHFR010000003.1"/>
</dbReference>
<dbReference type="GO" id="GO:0004239">
    <property type="term" value="F:initiator methionyl aminopeptidase activity"/>
    <property type="evidence" value="ECO:0007669"/>
    <property type="project" value="UniProtKB-UniRule"/>
</dbReference>
<evidence type="ECO:0000256" key="4">
    <source>
        <dbReference type="ARBA" id="ARBA00022723"/>
    </source>
</evidence>
<protein>
    <recommendedName>
        <fullName evidence="6 7">Methionine aminopeptidase</fullName>
        <shortName evidence="6">MAP</shortName>
        <shortName evidence="6">MetAP</shortName>
        <ecNumber evidence="6 7">3.4.11.18</ecNumber>
    </recommendedName>
    <alternativeName>
        <fullName evidence="6">Peptidase M</fullName>
    </alternativeName>
</protein>
<feature type="domain" description="Peptidase M24" evidence="8">
    <location>
        <begin position="12"/>
        <end position="239"/>
    </location>
</feature>
<feature type="binding site" evidence="6">
    <location>
        <position position="176"/>
    </location>
    <ligand>
        <name>substrate</name>
    </ligand>
</feature>
<evidence type="ECO:0000256" key="7">
    <source>
        <dbReference type="RuleBase" id="RU003653"/>
    </source>
</evidence>
<comment type="caution">
    <text evidence="9">The sequence shown here is derived from an EMBL/GenBank/DDBJ whole genome shotgun (WGS) entry which is preliminary data.</text>
</comment>
<dbReference type="HAMAP" id="MF_01974">
    <property type="entry name" value="MetAP_1"/>
    <property type="match status" value="1"/>
</dbReference>
<comment type="catalytic activity">
    <reaction evidence="6 7">
        <text>Release of N-terminal amino acids, preferentially methionine, from peptides and arylamides.</text>
        <dbReference type="EC" id="3.4.11.18"/>
    </reaction>
</comment>
<keyword evidence="2 6" id="KW-0031">Aminopeptidase</keyword>
<dbReference type="EMBL" id="JACHFR010000003">
    <property type="protein sequence ID" value="MBB5219531.1"/>
    <property type="molecule type" value="Genomic_DNA"/>
</dbReference>
<keyword evidence="4 6" id="KW-0479">Metal-binding</keyword>
<feature type="binding site" evidence="6">
    <location>
        <position position="105"/>
    </location>
    <ligand>
        <name>a divalent metal cation</name>
        <dbReference type="ChEBI" id="CHEBI:60240"/>
        <label>1</label>
    </ligand>
</feature>
<feature type="binding site" evidence="6">
    <location>
        <position position="76"/>
    </location>
    <ligand>
        <name>substrate</name>
    </ligand>
</feature>
<dbReference type="InterPro" id="IPR002467">
    <property type="entry name" value="Pept_M24A_MAP1"/>
</dbReference>
<dbReference type="GO" id="GO:0070006">
    <property type="term" value="F:metalloaminopeptidase activity"/>
    <property type="evidence" value="ECO:0007669"/>
    <property type="project" value="UniProtKB-UniRule"/>
</dbReference>
<dbReference type="NCBIfam" id="TIGR00500">
    <property type="entry name" value="met_pdase_I"/>
    <property type="match status" value="1"/>
</dbReference>
<accession>A0A840SJH7</accession>
<dbReference type="SUPFAM" id="SSF55920">
    <property type="entry name" value="Creatinase/aminopeptidase"/>
    <property type="match status" value="1"/>
</dbReference>
<keyword evidence="10" id="KW-1185">Reference proteome</keyword>
<evidence type="ECO:0000313" key="10">
    <source>
        <dbReference type="Proteomes" id="UP000578697"/>
    </source>
</evidence>
<evidence type="ECO:0000256" key="3">
    <source>
        <dbReference type="ARBA" id="ARBA00022670"/>
    </source>
</evidence>
<feature type="binding site" evidence="6">
    <location>
        <position position="94"/>
    </location>
    <ligand>
        <name>a divalent metal cation</name>
        <dbReference type="ChEBI" id="CHEBI:60240"/>
        <label>1</label>
    </ligand>
</feature>
<evidence type="ECO:0000259" key="8">
    <source>
        <dbReference type="Pfam" id="PF00557"/>
    </source>
</evidence>
<feature type="binding site" evidence="6">
    <location>
        <position position="234"/>
    </location>
    <ligand>
        <name>a divalent metal cation</name>
        <dbReference type="ChEBI" id="CHEBI:60240"/>
        <label>1</label>
    </ligand>
</feature>
<dbReference type="Proteomes" id="UP000578697">
    <property type="component" value="Unassembled WGS sequence"/>
</dbReference>
<dbReference type="EC" id="3.4.11.18" evidence="6 7"/>
<dbReference type="Gene3D" id="3.90.230.10">
    <property type="entry name" value="Creatinase/methionine aminopeptidase superfamily"/>
    <property type="match status" value="1"/>
</dbReference>
<keyword evidence="3 6" id="KW-0645">Protease</keyword>
<dbReference type="Pfam" id="PF00557">
    <property type="entry name" value="Peptidase_M24"/>
    <property type="match status" value="1"/>
</dbReference>
<evidence type="ECO:0000256" key="1">
    <source>
        <dbReference type="ARBA" id="ARBA00002521"/>
    </source>
</evidence>
<reference evidence="9 10" key="1">
    <citation type="submission" date="2020-08" db="EMBL/GenBank/DDBJ databases">
        <title>Genomic Encyclopedia of Type Strains, Phase IV (KMG-IV): sequencing the most valuable type-strain genomes for metagenomic binning, comparative biology and taxonomic classification.</title>
        <authorList>
            <person name="Goeker M."/>
        </authorList>
    </citation>
    <scope>NUCLEOTIDE SEQUENCE [LARGE SCALE GENOMIC DNA]</scope>
    <source>
        <strain evidence="9 10">DSM 103679</strain>
    </source>
</reference>
<feature type="binding site" evidence="6">
    <location>
        <position position="234"/>
    </location>
    <ligand>
        <name>a divalent metal cation</name>
        <dbReference type="ChEBI" id="CHEBI:60240"/>
        <label>2</label>
        <note>catalytic</note>
    </ligand>
</feature>
<comment type="subunit">
    <text evidence="6">Monomer.</text>
</comment>
<comment type="cofactor">
    <cofactor evidence="6">
        <name>Co(2+)</name>
        <dbReference type="ChEBI" id="CHEBI:48828"/>
    </cofactor>
    <cofactor evidence="6">
        <name>Zn(2+)</name>
        <dbReference type="ChEBI" id="CHEBI:29105"/>
    </cofactor>
    <cofactor evidence="6">
        <name>Mn(2+)</name>
        <dbReference type="ChEBI" id="CHEBI:29035"/>
    </cofactor>
    <cofactor evidence="6">
        <name>Fe(2+)</name>
        <dbReference type="ChEBI" id="CHEBI:29033"/>
    </cofactor>
    <text evidence="6">Binds 2 divalent metal cations per subunit. Has a high-affinity and a low affinity metal-binding site. The true nature of the physiological cofactor is under debate. The enzyme is active with cobalt, zinc, manganese or divalent iron ions. Most likely, methionine aminopeptidases function as mononuclear Fe(2+)-metalloproteases under physiological conditions, and the catalytically relevant metal-binding site has been assigned to the histidine-containing high-affinity site.</text>
</comment>
<evidence type="ECO:0000256" key="5">
    <source>
        <dbReference type="ARBA" id="ARBA00022801"/>
    </source>
</evidence>
<dbReference type="PANTHER" id="PTHR43330">
    <property type="entry name" value="METHIONINE AMINOPEPTIDASE"/>
    <property type="match status" value="1"/>
</dbReference>
<dbReference type="CDD" id="cd01086">
    <property type="entry name" value="MetAP1"/>
    <property type="match status" value="1"/>
</dbReference>
<dbReference type="GO" id="GO:0006508">
    <property type="term" value="P:proteolysis"/>
    <property type="evidence" value="ECO:0007669"/>
    <property type="project" value="UniProtKB-KW"/>
</dbReference>
<dbReference type="PANTHER" id="PTHR43330:SF27">
    <property type="entry name" value="METHIONINE AMINOPEPTIDASE"/>
    <property type="match status" value="1"/>
</dbReference>
<organism evidence="9 10">
    <name type="scientific">Treponema rectale</name>
    <dbReference type="NCBI Taxonomy" id="744512"/>
    <lineage>
        <taxon>Bacteria</taxon>
        <taxon>Pseudomonadati</taxon>
        <taxon>Spirochaetota</taxon>
        <taxon>Spirochaetia</taxon>
        <taxon>Spirochaetales</taxon>
        <taxon>Treponemataceae</taxon>
        <taxon>Treponema</taxon>
    </lineage>
</organism>
<dbReference type="AlphaFoldDB" id="A0A840SJH7"/>
<proteinExistence type="inferred from homology"/>
<feature type="binding site" evidence="6">
    <location>
        <position position="202"/>
    </location>
    <ligand>
        <name>a divalent metal cation</name>
        <dbReference type="ChEBI" id="CHEBI:60240"/>
        <label>2</label>
        <note>catalytic</note>
    </ligand>
</feature>
<comment type="function">
    <text evidence="1 6">Removes the N-terminal methionine from nascent proteins. The N-terminal methionine is often cleaved when the second residue in the primary sequence is small and uncharged (Met-Ala-, Cys, Gly, Pro, Ser, Thr, or Val). Requires deformylation of the N(alpha)-formylated initiator methionine before it can be hydrolyzed.</text>
</comment>